<accession>A0A0T5VL61</accession>
<comment type="caution">
    <text evidence="2">The sequence shown here is derived from an EMBL/GenBank/DDBJ whole genome shotgun (WGS) entry which is preliminary data.</text>
</comment>
<dbReference type="Gene3D" id="3.10.180.10">
    <property type="entry name" value="2,3-Dihydroxybiphenyl 1,2-Dioxygenase, domain 1"/>
    <property type="match status" value="1"/>
</dbReference>
<dbReference type="RefSeq" id="WP_057934047.1">
    <property type="nucleotide sequence ID" value="NZ_LMZQ01000020.1"/>
</dbReference>
<evidence type="ECO:0000259" key="1">
    <source>
        <dbReference type="PROSITE" id="PS51819"/>
    </source>
</evidence>
<sequence>MKAKIWANLGVKNVEKSRAFYTKLGFEKNAGRESDELASFLFGEDNFVIHFFKEDSLKKGMKGELADLSKGNEVIFTISAETKEEVDNWAVKVKDAGGSVFSPPEEFQGMYGCAFADPDGHKFNILKWK</sequence>
<evidence type="ECO:0000313" key="3">
    <source>
        <dbReference type="Proteomes" id="UP000051950"/>
    </source>
</evidence>
<dbReference type="EMBL" id="LMZQ01000020">
    <property type="protein sequence ID" value="KRT14308.1"/>
    <property type="molecule type" value="Genomic_DNA"/>
</dbReference>
<organism evidence="2 3">
    <name type="scientific">Pedobacter ginsenosidimutans</name>
    <dbReference type="NCBI Taxonomy" id="687842"/>
    <lineage>
        <taxon>Bacteria</taxon>
        <taxon>Pseudomonadati</taxon>
        <taxon>Bacteroidota</taxon>
        <taxon>Sphingobacteriia</taxon>
        <taxon>Sphingobacteriales</taxon>
        <taxon>Sphingobacteriaceae</taxon>
        <taxon>Pedobacter</taxon>
    </lineage>
</organism>
<dbReference type="Pfam" id="PF00903">
    <property type="entry name" value="Glyoxalase"/>
    <property type="match status" value="1"/>
</dbReference>
<dbReference type="AlphaFoldDB" id="A0A0T5VL61"/>
<dbReference type="PANTHER" id="PTHR36503:SF2">
    <property type="entry name" value="BLR2408 PROTEIN"/>
    <property type="match status" value="1"/>
</dbReference>
<protein>
    <recommendedName>
        <fullName evidence="1">VOC domain-containing protein</fullName>
    </recommendedName>
</protein>
<dbReference type="PROSITE" id="PS51819">
    <property type="entry name" value="VOC"/>
    <property type="match status" value="1"/>
</dbReference>
<evidence type="ECO:0000313" key="2">
    <source>
        <dbReference type="EMBL" id="KRT14308.1"/>
    </source>
</evidence>
<feature type="domain" description="VOC" evidence="1">
    <location>
        <begin position="2"/>
        <end position="128"/>
    </location>
</feature>
<dbReference type="SUPFAM" id="SSF54593">
    <property type="entry name" value="Glyoxalase/Bleomycin resistance protein/Dihydroxybiphenyl dioxygenase"/>
    <property type="match status" value="1"/>
</dbReference>
<dbReference type="Proteomes" id="UP000051950">
    <property type="component" value="Unassembled WGS sequence"/>
</dbReference>
<gene>
    <name evidence="2" type="ORF">ASU31_20060</name>
</gene>
<dbReference type="InterPro" id="IPR004360">
    <property type="entry name" value="Glyas_Fos-R_dOase_dom"/>
</dbReference>
<proteinExistence type="predicted"/>
<keyword evidence="3" id="KW-1185">Reference proteome</keyword>
<dbReference type="InterPro" id="IPR029068">
    <property type="entry name" value="Glyas_Bleomycin-R_OHBP_Dase"/>
</dbReference>
<name>A0A0T5VL61_9SPHI</name>
<dbReference type="PANTHER" id="PTHR36503">
    <property type="entry name" value="BLR2520 PROTEIN"/>
    <property type="match status" value="1"/>
</dbReference>
<dbReference type="InterPro" id="IPR037523">
    <property type="entry name" value="VOC_core"/>
</dbReference>
<dbReference type="OrthoDB" id="669651at2"/>
<reference evidence="2 3" key="1">
    <citation type="submission" date="2015-11" db="EMBL/GenBank/DDBJ databases">
        <title>Sequence of Pedobacter ginsenosidimutans.</title>
        <authorList>
            <person name="Carson E."/>
            <person name="Keyser V."/>
            <person name="Newman J."/>
            <person name="Miller J."/>
        </authorList>
    </citation>
    <scope>NUCLEOTIDE SEQUENCE [LARGE SCALE GENOMIC DNA]</scope>
    <source>
        <strain evidence="2 3">KACC 14530</strain>
    </source>
</reference>